<keyword evidence="2" id="KW-1185">Reference proteome</keyword>
<dbReference type="EMBL" id="JBDJNQ010000015">
    <property type="protein sequence ID" value="MEN5380308.1"/>
    <property type="molecule type" value="Genomic_DNA"/>
</dbReference>
<dbReference type="GO" id="GO:0032259">
    <property type="term" value="P:methylation"/>
    <property type="evidence" value="ECO:0007669"/>
    <property type="project" value="UniProtKB-KW"/>
</dbReference>
<sequence length="213" mass="24148">MEKTGSYQSLFNSKLIKGLLSLAFKGYFVQTGWINSYLNKESLDPNGNPIPWLTYSFLDFIDGRLNKDLLLFEYGAGNSTLFYAKHVKKVTAVEHDKNWFERIKNQMPANVDIKNISLENDDYINAINQEDQLFDIVIVDGRKRVACCKSAIEKLSTGGVLILDDSERAHYQPAIDFLLQQGFKHIPFSGIAIGAIHRKATSLFYKENNCLGI</sequence>
<dbReference type="Gene3D" id="3.40.50.150">
    <property type="entry name" value="Vaccinia Virus protein VP39"/>
    <property type="match status" value="1"/>
</dbReference>
<comment type="caution">
    <text evidence="1">The sequence shown here is derived from an EMBL/GenBank/DDBJ whole genome shotgun (WGS) entry which is preliminary data.</text>
</comment>
<evidence type="ECO:0000313" key="1">
    <source>
        <dbReference type="EMBL" id="MEN5380308.1"/>
    </source>
</evidence>
<dbReference type="SUPFAM" id="SSF53335">
    <property type="entry name" value="S-adenosyl-L-methionine-dependent methyltransferases"/>
    <property type="match status" value="1"/>
</dbReference>
<keyword evidence="1" id="KW-0489">Methyltransferase</keyword>
<proteinExistence type="predicted"/>
<dbReference type="InterPro" id="IPR029063">
    <property type="entry name" value="SAM-dependent_MTases_sf"/>
</dbReference>
<dbReference type="GO" id="GO:0008168">
    <property type="term" value="F:methyltransferase activity"/>
    <property type="evidence" value="ECO:0007669"/>
    <property type="project" value="UniProtKB-KW"/>
</dbReference>
<keyword evidence="1" id="KW-0808">Transferase</keyword>
<dbReference type="Proteomes" id="UP001409291">
    <property type="component" value="Unassembled WGS sequence"/>
</dbReference>
<reference evidence="1 2" key="1">
    <citation type="submission" date="2024-04" db="EMBL/GenBank/DDBJ databases">
        <title>WGS of bacteria from Torrens River.</title>
        <authorList>
            <person name="Wyrsch E.R."/>
            <person name="Drigo B."/>
        </authorList>
    </citation>
    <scope>NUCLEOTIDE SEQUENCE [LARGE SCALE GENOMIC DNA]</scope>
    <source>
        <strain evidence="1 2">TWI391</strain>
    </source>
</reference>
<name>A0ABV0C1A5_9SPHI</name>
<organism evidence="1 2">
    <name type="scientific">Sphingobacterium kitahiroshimense</name>
    <dbReference type="NCBI Taxonomy" id="470446"/>
    <lineage>
        <taxon>Bacteria</taxon>
        <taxon>Pseudomonadati</taxon>
        <taxon>Bacteroidota</taxon>
        <taxon>Sphingobacteriia</taxon>
        <taxon>Sphingobacteriales</taxon>
        <taxon>Sphingobacteriaceae</taxon>
        <taxon>Sphingobacterium</taxon>
    </lineage>
</organism>
<dbReference type="RefSeq" id="WP_021191412.1">
    <property type="nucleotide sequence ID" value="NZ_JAOQNK010000001.1"/>
</dbReference>
<gene>
    <name evidence="1" type="ORF">ABE541_23790</name>
</gene>
<evidence type="ECO:0000313" key="2">
    <source>
        <dbReference type="Proteomes" id="UP001409291"/>
    </source>
</evidence>
<accession>A0ABV0C1A5</accession>
<protein>
    <submittedName>
        <fullName evidence="1">SAM-dependent methyltransferase</fullName>
    </submittedName>
</protein>